<evidence type="ECO:0000313" key="1">
    <source>
        <dbReference type="EMBL" id="SJZ38633.1"/>
    </source>
</evidence>
<keyword evidence="2" id="KW-1185">Reference proteome</keyword>
<proteinExistence type="predicted"/>
<organism evidence="1 2">
    <name type="scientific">Selenihalanaerobacter shriftii</name>
    <dbReference type="NCBI Taxonomy" id="142842"/>
    <lineage>
        <taxon>Bacteria</taxon>
        <taxon>Bacillati</taxon>
        <taxon>Bacillota</taxon>
        <taxon>Clostridia</taxon>
        <taxon>Halanaerobiales</taxon>
        <taxon>Halobacteroidaceae</taxon>
        <taxon>Selenihalanaerobacter</taxon>
    </lineage>
</organism>
<dbReference type="AlphaFoldDB" id="A0A1T4K8I3"/>
<dbReference type="RefSeq" id="WP_078809174.1">
    <property type="nucleotide sequence ID" value="NZ_FUWM01000005.1"/>
</dbReference>
<protein>
    <submittedName>
        <fullName evidence="1">Uncharacterized protein</fullName>
    </submittedName>
</protein>
<dbReference type="OrthoDB" id="2112208at2"/>
<evidence type="ECO:0000313" key="2">
    <source>
        <dbReference type="Proteomes" id="UP000190625"/>
    </source>
</evidence>
<accession>A0A1T4K8I3</accession>
<reference evidence="2" key="1">
    <citation type="submission" date="2017-02" db="EMBL/GenBank/DDBJ databases">
        <authorList>
            <person name="Varghese N."/>
            <person name="Submissions S."/>
        </authorList>
    </citation>
    <scope>NUCLEOTIDE SEQUENCE [LARGE SCALE GENOMIC DNA]</scope>
    <source>
        <strain evidence="2">ATCC BAA-73</strain>
    </source>
</reference>
<dbReference type="Proteomes" id="UP000190625">
    <property type="component" value="Unassembled WGS sequence"/>
</dbReference>
<gene>
    <name evidence="1" type="ORF">SAMN02745118_00681</name>
</gene>
<sequence>MSRQKHRYPLYYKKNESCGCDYEEPKKQKKYKPQTKNCILKVIKQLDETDRITVILKSGDECCLWSGCFGGLDDGCLWIYNICGGVPTEPTECRRMYIPLECICAIIDPAIEFVYGG</sequence>
<dbReference type="EMBL" id="FUWM01000005">
    <property type="protein sequence ID" value="SJZ38633.1"/>
    <property type="molecule type" value="Genomic_DNA"/>
</dbReference>
<dbReference type="STRING" id="142842.SAMN02745118_00681"/>
<name>A0A1T4K8I3_9FIRM</name>